<gene>
    <name evidence="6" type="ORF">B1400_0703</name>
</gene>
<dbReference type="AlphaFoldDB" id="A0A2A2EKB6"/>
<evidence type="ECO:0000256" key="4">
    <source>
        <dbReference type="ARBA" id="ARBA00022842"/>
    </source>
</evidence>
<evidence type="ECO:0000313" key="7">
    <source>
        <dbReference type="Proteomes" id="UP000217986"/>
    </source>
</evidence>
<comment type="caution">
    <text evidence="6">The sequence shown here is derived from an EMBL/GenBank/DDBJ whole genome shotgun (WGS) entry which is preliminary data.</text>
</comment>
<evidence type="ECO:0000256" key="3">
    <source>
        <dbReference type="ARBA" id="ARBA00022801"/>
    </source>
</evidence>
<keyword evidence="7" id="KW-1185">Reference proteome</keyword>
<dbReference type="Proteomes" id="UP000217986">
    <property type="component" value="Unassembled WGS sequence"/>
</dbReference>
<sequence length="274" mass="30044">MTTALKYQAVFFDLYGTLVDIHTDEQGEGPWTALRCALYREGADFATNEQLRAQFTRERAKANAMRDQREWFEPDLLPAYRGLFDACWIDGTPEQARAAAWTFRRASTTKLRLFPGAIELLERLHDEGRAVILVSNAQACYTKPELALLGLDEMFDDIIISSDEGVRKPSFEIFRRALIDADVEPERALMVGNDENSDIFGAVACGIDAAYLHTDDNTGGATAPRAAVSLEGADYEGLLAFIHDADATWDASHAPEAAARATDGGACGGNETKD</sequence>
<accession>A0A2A2EKB6</accession>
<dbReference type="PANTHER" id="PTHR46470">
    <property type="entry name" value="N-ACYLNEURAMINATE-9-PHOSPHATASE"/>
    <property type="match status" value="1"/>
</dbReference>
<dbReference type="PANTHER" id="PTHR46470:SF2">
    <property type="entry name" value="GLYCERALDEHYDE 3-PHOSPHATE PHOSPHATASE"/>
    <property type="match status" value="1"/>
</dbReference>
<dbReference type="SUPFAM" id="SSF56784">
    <property type="entry name" value="HAD-like"/>
    <property type="match status" value="1"/>
</dbReference>
<evidence type="ECO:0000256" key="1">
    <source>
        <dbReference type="ARBA" id="ARBA00001946"/>
    </source>
</evidence>
<reference evidence="6 7" key="1">
    <citation type="journal article" date="2017" name="ISME J.">
        <title>Unveiling bifidobacterial biogeography across the mammalian branch of the tree of life.</title>
        <authorList>
            <person name="Milani C."/>
            <person name="Mangifesta M."/>
            <person name="Mancabelli L."/>
            <person name="Lugli G.A."/>
            <person name="James K."/>
            <person name="Duranti S."/>
            <person name="Turroni F."/>
            <person name="Ferrario C."/>
            <person name="Ossiprandi M.C."/>
            <person name="van Sinderen D."/>
            <person name="Ventura M."/>
        </authorList>
    </citation>
    <scope>NUCLEOTIDE SEQUENCE [LARGE SCALE GENOMIC DNA]</scope>
    <source>
        <strain evidence="6 7">70</strain>
    </source>
</reference>
<dbReference type="EMBL" id="MVOG01000009">
    <property type="protein sequence ID" value="PAU69619.1"/>
    <property type="molecule type" value="Genomic_DNA"/>
</dbReference>
<dbReference type="GO" id="GO:0016791">
    <property type="term" value="F:phosphatase activity"/>
    <property type="evidence" value="ECO:0007669"/>
    <property type="project" value="TreeGrafter"/>
</dbReference>
<evidence type="ECO:0000256" key="5">
    <source>
        <dbReference type="SAM" id="MobiDB-lite"/>
    </source>
</evidence>
<dbReference type="InterPro" id="IPR036412">
    <property type="entry name" value="HAD-like_sf"/>
</dbReference>
<evidence type="ECO:0000313" key="6">
    <source>
        <dbReference type="EMBL" id="PAU69619.1"/>
    </source>
</evidence>
<name>A0A2A2EKB6_9BIFI</name>
<dbReference type="RefSeq" id="WP_095613079.1">
    <property type="nucleotide sequence ID" value="NZ_MVOG01000009.1"/>
</dbReference>
<dbReference type="SFLD" id="SFLDG01129">
    <property type="entry name" value="C1.5:_HAD__Beta-PGM__Phosphata"/>
    <property type="match status" value="1"/>
</dbReference>
<feature type="region of interest" description="Disordered" evidence="5">
    <location>
        <begin position="254"/>
        <end position="274"/>
    </location>
</feature>
<dbReference type="InterPro" id="IPR051400">
    <property type="entry name" value="HAD-like_hydrolase"/>
</dbReference>
<keyword evidence="4" id="KW-0460">Magnesium</keyword>
<keyword evidence="3 6" id="KW-0378">Hydrolase</keyword>
<dbReference type="InterPro" id="IPR006439">
    <property type="entry name" value="HAD-SF_hydro_IA"/>
</dbReference>
<evidence type="ECO:0000256" key="2">
    <source>
        <dbReference type="ARBA" id="ARBA00022723"/>
    </source>
</evidence>
<keyword evidence="2" id="KW-0479">Metal-binding</keyword>
<dbReference type="SFLD" id="SFLDS00003">
    <property type="entry name" value="Haloacid_Dehalogenase"/>
    <property type="match status" value="1"/>
</dbReference>
<proteinExistence type="predicted"/>
<dbReference type="GO" id="GO:0044281">
    <property type="term" value="P:small molecule metabolic process"/>
    <property type="evidence" value="ECO:0007669"/>
    <property type="project" value="UniProtKB-ARBA"/>
</dbReference>
<dbReference type="NCBIfam" id="TIGR01549">
    <property type="entry name" value="HAD-SF-IA-v1"/>
    <property type="match status" value="1"/>
</dbReference>
<dbReference type="Pfam" id="PF00702">
    <property type="entry name" value="Hydrolase"/>
    <property type="match status" value="1"/>
</dbReference>
<dbReference type="NCBIfam" id="TIGR01509">
    <property type="entry name" value="HAD-SF-IA-v3"/>
    <property type="match status" value="1"/>
</dbReference>
<comment type="cofactor">
    <cofactor evidence="1">
        <name>Mg(2+)</name>
        <dbReference type="ChEBI" id="CHEBI:18420"/>
    </cofactor>
</comment>
<dbReference type="Gene3D" id="3.40.50.1000">
    <property type="entry name" value="HAD superfamily/HAD-like"/>
    <property type="match status" value="1"/>
</dbReference>
<dbReference type="GO" id="GO:0046872">
    <property type="term" value="F:metal ion binding"/>
    <property type="evidence" value="ECO:0007669"/>
    <property type="project" value="UniProtKB-KW"/>
</dbReference>
<dbReference type="OrthoDB" id="9810501at2"/>
<organism evidence="6 7">
    <name type="scientific">Bifidobacterium italicum</name>
    <dbReference type="NCBI Taxonomy" id="1960968"/>
    <lineage>
        <taxon>Bacteria</taxon>
        <taxon>Bacillati</taxon>
        <taxon>Actinomycetota</taxon>
        <taxon>Actinomycetes</taxon>
        <taxon>Bifidobacteriales</taxon>
        <taxon>Bifidobacteriaceae</taxon>
        <taxon>Bifidobacterium</taxon>
    </lineage>
</organism>
<protein>
    <submittedName>
        <fullName evidence="6">Haloacid dehalogenase-like hydrolase</fullName>
    </submittedName>
</protein>
<dbReference type="InterPro" id="IPR023214">
    <property type="entry name" value="HAD_sf"/>
</dbReference>